<evidence type="ECO:0000256" key="2">
    <source>
        <dbReference type="ARBA" id="ARBA00022737"/>
    </source>
</evidence>
<dbReference type="Pfam" id="PF00096">
    <property type="entry name" value="zf-C2H2"/>
    <property type="match status" value="11"/>
</dbReference>
<organism evidence="9 10">
    <name type="scientific">Vicugna pacos</name>
    <name type="common">Alpaca</name>
    <name type="synonym">Lama pacos</name>
    <dbReference type="NCBI Taxonomy" id="30538"/>
    <lineage>
        <taxon>Eukaryota</taxon>
        <taxon>Metazoa</taxon>
        <taxon>Chordata</taxon>
        <taxon>Craniata</taxon>
        <taxon>Vertebrata</taxon>
        <taxon>Euteleostomi</taxon>
        <taxon>Mammalia</taxon>
        <taxon>Eutheria</taxon>
        <taxon>Laurasiatheria</taxon>
        <taxon>Artiodactyla</taxon>
        <taxon>Tylopoda</taxon>
        <taxon>Camelidae</taxon>
        <taxon>Vicugna</taxon>
    </lineage>
</organism>
<keyword evidence="3 5" id="KW-0863">Zinc-finger</keyword>
<feature type="domain" description="C2H2-type" evidence="7">
    <location>
        <begin position="459"/>
        <end position="486"/>
    </location>
</feature>
<keyword evidence="4" id="KW-0862">Zinc</keyword>
<feature type="compositionally biased region" description="Basic and acidic residues" evidence="6">
    <location>
        <begin position="1"/>
        <end position="10"/>
    </location>
</feature>
<feature type="domain" description="KRAB" evidence="8">
    <location>
        <begin position="158"/>
        <end position="229"/>
    </location>
</feature>
<evidence type="ECO:0000313" key="10">
    <source>
        <dbReference type="RefSeq" id="XP_072815167.1"/>
    </source>
</evidence>
<evidence type="ECO:0000259" key="7">
    <source>
        <dbReference type="PROSITE" id="PS50157"/>
    </source>
</evidence>
<dbReference type="PROSITE" id="PS00028">
    <property type="entry name" value="ZINC_FINGER_C2H2_1"/>
    <property type="match status" value="12"/>
</dbReference>
<dbReference type="InterPro" id="IPR001909">
    <property type="entry name" value="KRAB"/>
</dbReference>
<evidence type="ECO:0000256" key="1">
    <source>
        <dbReference type="ARBA" id="ARBA00022723"/>
    </source>
</evidence>
<feature type="domain" description="C2H2-type" evidence="7">
    <location>
        <begin position="571"/>
        <end position="598"/>
    </location>
</feature>
<feature type="domain" description="C2H2-type" evidence="7">
    <location>
        <begin position="599"/>
        <end position="626"/>
    </location>
</feature>
<dbReference type="SMART" id="SM00355">
    <property type="entry name" value="ZnF_C2H2"/>
    <property type="match status" value="13"/>
</dbReference>
<dbReference type="Proteomes" id="UP001652581">
    <property type="component" value="Chromosome 4"/>
</dbReference>
<proteinExistence type="predicted"/>
<dbReference type="InterPro" id="IPR036236">
    <property type="entry name" value="Znf_C2H2_sf"/>
</dbReference>
<dbReference type="PROSITE" id="PS50157">
    <property type="entry name" value="ZINC_FINGER_C2H2_2"/>
    <property type="match status" value="12"/>
</dbReference>
<dbReference type="PANTHER" id="PTHR23234:SF10">
    <property type="entry name" value="RIKEN CDNA 6720489N17 GENE-RELATED"/>
    <property type="match status" value="1"/>
</dbReference>
<evidence type="ECO:0000256" key="5">
    <source>
        <dbReference type="PROSITE-ProRule" id="PRU00042"/>
    </source>
</evidence>
<dbReference type="Gene3D" id="3.30.160.60">
    <property type="entry name" value="Classic Zinc Finger"/>
    <property type="match status" value="12"/>
</dbReference>
<keyword evidence="9" id="KW-1185">Reference proteome</keyword>
<dbReference type="GeneID" id="140695949"/>
<feature type="region of interest" description="Disordered" evidence="6">
    <location>
        <begin position="1"/>
        <end position="76"/>
    </location>
</feature>
<feature type="domain" description="C2H2-type" evidence="7">
    <location>
        <begin position="375"/>
        <end position="402"/>
    </location>
</feature>
<dbReference type="Gene3D" id="6.10.140.140">
    <property type="match status" value="1"/>
</dbReference>
<protein>
    <submittedName>
        <fullName evidence="10">Uncharacterized protein isoform X1</fullName>
    </submittedName>
</protein>
<dbReference type="SUPFAM" id="SSF57667">
    <property type="entry name" value="beta-beta-alpha zinc fingers"/>
    <property type="match status" value="7"/>
</dbReference>
<dbReference type="PROSITE" id="PS50805">
    <property type="entry name" value="KRAB"/>
    <property type="match status" value="1"/>
</dbReference>
<dbReference type="CDD" id="cd07765">
    <property type="entry name" value="KRAB_A-box"/>
    <property type="match status" value="1"/>
</dbReference>
<feature type="domain" description="C2H2-type" evidence="7">
    <location>
        <begin position="683"/>
        <end position="710"/>
    </location>
</feature>
<dbReference type="RefSeq" id="XP_072815167.1">
    <property type="nucleotide sequence ID" value="XM_072959066.1"/>
</dbReference>
<evidence type="ECO:0000256" key="3">
    <source>
        <dbReference type="ARBA" id="ARBA00022771"/>
    </source>
</evidence>
<gene>
    <name evidence="10" type="primary">LOC140695949</name>
</gene>
<dbReference type="InterPro" id="IPR036051">
    <property type="entry name" value="KRAB_dom_sf"/>
</dbReference>
<keyword evidence="2" id="KW-0677">Repeat</keyword>
<evidence type="ECO:0000259" key="8">
    <source>
        <dbReference type="PROSITE" id="PS50805"/>
    </source>
</evidence>
<dbReference type="PANTHER" id="PTHR23234">
    <property type="entry name" value="ZNF44 PROTEIN"/>
    <property type="match status" value="1"/>
</dbReference>
<feature type="domain" description="C2H2-type" evidence="7">
    <location>
        <begin position="487"/>
        <end position="514"/>
    </location>
</feature>
<name>A0ABM5D2N1_VICPA</name>
<feature type="domain" description="C2H2-type" evidence="7">
    <location>
        <begin position="403"/>
        <end position="430"/>
    </location>
</feature>
<dbReference type="InterPro" id="IPR013087">
    <property type="entry name" value="Znf_C2H2_type"/>
</dbReference>
<dbReference type="Pfam" id="PF01352">
    <property type="entry name" value="KRAB"/>
    <property type="match status" value="1"/>
</dbReference>
<sequence>MDAESREKGCWSHGGHGYSSKRCKERKDLRGAAEVPCFRRCRSRGSLSQRSSPGADLPGRTRGQSTVRTRDRSSTPSVHLFGHCFSPGAGASPAVGVPASEGRVQVLVYLFLGVILNEVLNLLELCSASAAGLFSKKSTQQTKNMAPGLLTTRDEALMGFRDVAVAFTQKEWKLLSLAQRILYRDVMLENYSHMVSLGIAFPKPKLITQLEQGDEPWREESEYLPDLCLAEPRTEFQSCLSCPLTFSSPEFLSQHVLCSHSPQIFPDACAASHFFFEAPSCLNDKAEDGERESSGTVFGRLQLSRTSRAFLIPSQGQTVDQECNSGGGIERGMCPEEADTVLTEADISESGAVICEKFRLGLSLESSLVTLPKHHVCPECGRSFCQRSDLIKHQRTHTGEKPYSCQECGQGFGRKSSLTIHQRKHSGEKPYTCRECGRHFRYTSSLTNHKRIHSGERPFLCQECGRSFRQKIALILHQRTHLEEKPFVCPECGRGFCQKASLLQHRSSHSGERPFLCLECGRGFRQQSLLISHQVTHSGEKPYVCAECGHRFCQKVTLIRHQRTHTGEKPYLCSECGRGFSQKVSLMGHQRTHTGEKPYVCPECGRGFGQKVTLIRHQRTHTGARPYLCSECGRTFGFKSLLTRHQRTHSGEEAEVYKACEQRLGQKTHLTSDQRTYSGEKPCVCEECGRGFGFKSALIRHQPTHSGEKPYVCRECGRGFSQKSHLQRHRRTKSGHYLLAQELF</sequence>
<evidence type="ECO:0000256" key="4">
    <source>
        <dbReference type="ARBA" id="ARBA00022833"/>
    </source>
</evidence>
<dbReference type="SUPFAM" id="SSF109640">
    <property type="entry name" value="KRAB domain (Kruppel-associated box)"/>
    <property type="match status" value="1"/>
</dbReference>
<keyword evidence="1" id="KW-0479">Metal-binding</keyword>
<reference evidence="10" key="1">
    <citation type="submission" date="2025-08" db="UniProtKB">
        <authorList>
            <consortium name="RefSeq"/>
        </authorList>
    </citation>
    <scope>IDENTIFICATION</scope>
</reference>
<feature type="domain" description="C2H2-type" evidence="7">
    <location>
        <begin position="711"/>
        <end position="738"/>
    </location>
</feature>
<feature type="domain" description="C2H2-type" evidence="7">
    <location>
        <begin position="627"/>
        <end position="654"/>
    </location>
</feature>
<accession>A0ABM5D2N1</accession>
<evidence type="ECO:0000313" key="9">
    <source>
        <dbReference type="Proteomes" id="UP001652581"/>
    </source>
</evidence>
<feature type="domain" description="C2H2-type" evidence="7">
    <location>
        <begin position="515"/>
        <end position="542"/>
    </location>
</feature>
<dbReference type="InterPro" id="IPR050758">
    <property type="entry name" value="Znf_C2H2-type"/>
</dbReference>
<feature type="domain" description="C2H2-type" evidence="7">
    <location>
        <begin position="431"/>
        <end position="458"/>
    </location>
</feature>
<feature type="domain" description="C2H2-type" evidence="7">
    <location>
        <begin position="543"/>
        <end position="570"/>
    </location>
</feature>
<evidence type="ECO:0000256" key="6">
    <source>
        <dbReference type="SAM" id="MobiDB-lite"/>
    </source>
</evidence>
<dbReference type="SMART" id="SM00349">
    <property type="entry name" value="KRAB"/>
    <property type="match status" value="1"/>
</dbReference>